<evidence type="ECO:0000256" key="2">
    <source>
        <dbReference type="ARBA" id="ARBA00022448"/>
    </source>
</evidence>
<feature type="compositionally biased region" description="Pro residues" evidence="9">
    <location>
        <begin position="68"/>
        <end position="92"/>
    </location>
</feature>
<dbReference type="AlphaFoldDB" id="A0A927HFZ5"/>
<evidence type="ECO:0000256" key="10">
    <source>
        <dbReference type="SAM" id="SignalP"/>
    </source>
</evidence>
<feature type="chain" id="PRO_5037346016" description="Type II secretion system protein GspC N-terminal domain-containing protein" evidence="10">
    <location>
        <begin position="20"/>
        <end position="161"/>
    </location>
</feature>
<dbReference type="EMBL" id="JACTAG010000002">
    <property type="protein sequence ID" value="MBD3664944.1"/>
    <property type="molecule type" value="Genomic_DNA"/>
</dbReference>
<evidence type="ECO:0000256" key="8">
    <source>
        <dbReference type="ARBA" id="ARBA00023136"/>
    </source>
</evidence>
<feature type="signal peptide" evidence="10">
    <location>
        <begin position="1"/>
        <end position="19"/>
    </location>
</feature>
<keyword evidence="8" id="KW-0472">Membrane</keyword>
<comment type="caution">
    <text evidence="12">The sequence shown here is derived from an EMBL/GenBank/DDBJ whole genome shotgun (WGS) entry which is preliminary data.</text>
</comment>
<dbReference type="GO" id="GO:0015031">
    <property type="term" value="P:protein transport"/>
    <property type="evidence" value="ECO:0007669"/>
    <property type="project" value="UniProtKB-KW"/>
</dbReference>
<evidence type="ECO:0000259" key="11">
    <source>
        <dbReference type="Pfam" id="PF11356"/>
    </source>
</evidence>
<keyword evidence="6" id="KW-0653">Protein transport</keyword>
<evidence type="ECO:0000256" key="6">
    <source>
        <dbReference type="ARBA" id="ARBA00022927"/>
    </source>
</evidence>
<reference evidence="12" key="1">
    <citation type="submission" date="2020-08" db="EMBL/GenBank/DDBJ databases">
        <title>Sulfitobacter aestuariivivens sp. nov., isolated from a tidal flat.</title>
        <authorList>
            <person name="Park S."/>
            <person name="Yoon J.-H."/>
        </authorList>
    </citation>
    <scope>NUCLEOTIDE SEQUENCE</scope>
    <source>
        <strain evidence="12">TSTF-M16</strain>
    </source>
</reference>
<evidence type="ECO:0000256" key="9">
    <source>
        <dbReference type="SAM" id="MobiDB-lite"/>
    </source>
</evidence>
<feature type="region of interest" description="Disordered" evidence="9">
    <location>
        <begin position="44"/>
        <end position="92"/>
    </location>
</feature>
<evidence type="ECO:0000256" key="3">
    <source>
        <dbReference type="ARBA" id="ARBA00022475"/>
    </source>
</evidence>
<accession>A0A927HFZ5</accession>
<name>A0A927HFZ5_9RHOB</name>
<feature type="domain" description="Type II secretion system protein GspC N-terminal" evidence="11">
    <location>
        <begin position="11"/>
        <end position="149"/>
    </location>
</feature>
<evidence type="ECO:0000313" key="12">
    <source>
        <dbReference type="EMBL" id="MBD3664944.1"/>
    </source>
</evidence>
<evidence type="ECO:0000256" key="4">
    <source>
        <dbReference type="ARBA" id="ARBA00022519"/>
    </source>
</evidence>
<proteinExistence type="predicted"/>
<sequence length="161" mass="17288">MRLIAAIMTLLALAASGLAGQRLHATLTEPSLPEEVVLVAPATASDAPSTVTAEPPRKWPALFGEIEPPTPQPPVTEPQPPAPVVEPQPPRPPIESLGFRLRGVVRADDTVWAMVSHPTGEQVFRVGDELLEGVVIERIDEQGLWIDNGKDDLTLLGFVTE</sequence>
<dbReference type="Pfam" id="PF11356">
    <property type="entry name" value="T2SSC"/>
    <property type="match status" value="1"/>
</dbReference>
<evidence type="ECO:0000256" key="1">
    <source>
        <dbReference type="ARBA" id="ARBA00004533"/>
    </source>
</evidence>
<keyword evidence="10" id="KW-0732">Signal</keyword>
<keyword evidence="4" id="KW-0997">Cell inner membrane</keyword>
<keyword evidence="2" id="KW-0813">Transport</keyword>
<gene>
    <name evidence="12" type="ORF">H9Q16_13510</name>
</gene>
<keyword evidence="3" id="KW-1003">Cell membrane</keyword>
<keyword evidence="13" id="KW-1185">Reference proteome</keyword>
<keyword evidence="7" id="KW-1133">Transmembrane helix</keyword>
<dbReference type="InterPro" id="IPR024961">
    <property type="entry name" value="T2SS_GspC_N"/>
</dbReference>
<dbReference type="Proteomes" id="UP000635142">
    <property type="component" value="Unassembled WGS sequence"/>
</dbReference>
<evidence type="ECO:0000256" key="5">
    <source>
        <dbReference type="ARBA" id="ARBA00022692"/>
    </source>
</evidence>
<evidence type="ECO:0000313" key="13">
    <source>
        <dbReference type="Proteomes" id="UP000635142"/>
    </source>
</evidence>
<dbReference type="RefSeq" id="WP_191075952.1">
    <property type="nucleotide sequence ID" value="NZ_JACTAG010000002.1"/>
</dbReference>
<organism evidence="12 13">
    <name type="scientific">Sulfitobacter aestuariivivens</name>
    <dbReference type="NCBI Taxonomy" id="2766981"/>
    <lineage>
        <taxon>Bacteria</taxon>
        <taxon>Pseudomonadati</taxon>
        <taxon>Pseudomonadota</taxon>
        <taxon>Alphaproteobacteria</taxon>
        <taxon>Rhodobacterales</taxon>
        <taxon>Roseobacteraceae</taxon>
        <taxon>Sulfitobacter</taxon>
    </lineage>
</organism>
<evidence type="ECO:0000256" key="7">
    <source>
        <dbReference type="ARBA" id="ARBA00022989"/>
    </source>
</evidence>
<dbReference type="Gene3D" id="2.30.30.830">
    <property type="match status" value="1"/>
</dbReference>
<keyword evidence="5" id="KW-0812">Transmembrane</keyword>
<comment type="subcellular location">
    <subcellularLocation>
        <location evidence="1">Cell inner membrane</location>
    </subcellularLocation>
</comment>
<protein>
    <recommendedName>
        <fullName evidence="11">Type II secretion system protein GspC N-terminal domain-containing protein</fullName>
    </recommendedName>
</protein>
<dbReference type="GO" id="GO:0005886">
    <property type="term" value="C:plasma membrane"/>
    <property type="evidence" value="ECO:0007669"/>
    <property type="project" value="UniProtKB-SubCell"/>
</dbReference>